<organism evidence="7 8">
    <name type="scientific">Pseudomonas viridiflava</name>
    <name type="common">Phytomonas viridiflava</name>
    <dbReference type="NCBI Taxonomy" id="33069"/>
    <lineage>
        <taxon>Bacteria</taxon>
        <taxon>Pseudomonadati</taxon>
        <taxon>Pseudomonadota</taxon>
        <taxon>Gammaproteobacteria</taxon>
        <taxon>Pseudomonadales</taxon>
        <taxon>Pseudomonadaceae</taxon>
        <taxon>Pseudomonas</taxon>
    </lineage>
</organism>
<feature type="transmembrane region" description="Helical" evidence="5">
    <location>
        <begin position="33"/>
        <end position="54"/>
    </location>
</feature>
<evidence type="ECO:0000256" key="1">
    <source>
        <dbReference type="ARBA" id="ARBA00004141"/>
    </source>
</evidence>
<evidence type="ECO:0000313" key="7">
    <source>
        <dbReference type="EMBL" id="RMT77667.1"/>
    </source>
</evidence>
<feature type="transmembrane region" description="Helical" evidence="5">
    <location>
        <begin position="102"/>
        <end position="122"/>
    </location>
</feature>
<name>A0A3M5P0G8_PSEVI</name>
<feature type="transmembrane region" description="Helical" evidence="5">
    <location>
        <begin position="261"/>
        <end position="284"/>
    </location>
</feature>
<keyword evidence="4 5" id="KW-0472">Membrane</keyword>
<dbReference type="PANTHER" id="PTHR11814">
    <property type="entry name" value="SULFATE TRANSPORTER"/>
    <property type="match status" value="1"/>
</dbReference>
<dbReference type="GO" id="GO:0055085">
    <property type="term" value="P:transmembrane transport"/>
    <property type="evidence" value="ECO:0007669"/>
    <property type="project" value="InterPro"/>
</dbReference>
<dbReference type="Proteomes" id="UP000273854">
    <property type="component" value="Unassembled WGS sequence"/>
</dbReference>
<feature type="domain" description="SLC26A/SulP transporter" evidence="6">
    <location>
        <begin position="32"/>
        <end position="398"/>
    </location>
</feature>
<evidence type="ECO:0000313" key="8">
    <source>
        <dbReference type="Proteomes" id="UP000273854"/>
    </source>
</evidence>
<dbReference type="EMBL" id="RBTP01000069">
    <property type="protein sequence ID" value="RMT77667.1"/>
    <property type="molecule type" value="Genomic_DNA"/>
</dbReference>
<comment type="caution">
    <text evidence="7">The sequence shown here is derived from an EMBL/GenBank/DDBJ whole genome shotgun (WGS) entry which is preliminary data.</text>
</comment>
<feature type="transmembrane region" description="Helical" evidence="5">
    <location>
        <begin position="61"/>
        <end position="82"/>
    </location>
</feature>
<feature type="transmembrane region" description="Helical" evidence="5">
    <location>
        <begin position="176"/>
        <end position="199"/>
    </location>
</feature>
<evidence type="ECO:0000256" key="4">
    <source>
        <dbReference type="ARBA" id="ARBA00023136"/>
    </source>
</evidence>
<sequence length="529" mass="55285">MRMERAASFASSEESRRSVMGATQLKSVLPRELLASVVVFLVALPLCMGIAIASGMPPAKGLITGIIGGLVVGWLAGSPLQVSGPAAGLAVLVFEVVREHGMAMLGPILLLAGLLQLLAGRFKLGCWFRVTAPAVVYGMLAGIGILIVLSQAHVMFDSGPKPSGLDNLVGFPATLVQAIGPGSGMQAGMLGLGTILIMWGWDKLRPTSLRFVPGALLGVGIATAISLFMALEVKRVQVPDNLSDAIDWLRPGDLLSLADPAILIAAIAVAFIASAETLLSAAAVDRMHSGVRSDFDKELSAQGVGNMLCGLLGALPMTGVIVRSSANVQAGATTRFSTIFHGLWLLAFVLLLSSVLQSIPVASLAGVLVYTGLKLVDLKTFKGLGRYGRMPMFTYAATAGAIIFTDLLTGVLVGFGLTLVKLALKASRLKINLVELAGKNEYELRLVGAATFLKVPALTQVLGTVPVGSTLHVPLNNLSYIDHSCLELLEDWGRANAAHGTKLVIEPRGLKRRLEGRVYTNTGIGSGAA</sequence>
<accession>A0A3M5P0G8</accession>
<feature type="transmembrane region" description="Helical" evidence="5">
    <location>
        <begin position="343"/>
        <end position="373"/>
    </location>
</feature>
<dbReference type="InterPro" id="IPR001902">
    <property type="entry name" value="SLC26A/SulP_fam"/>
</dbReference>
<keyword evidence="2 5" id="KW-0812">Transmembrane</keyword>
<evidence type="ECO:0000259" key="6">
    <source>
        <dbReference type="Pfam" id="PF00916"/>
    </source>
</evidence>
<proteinExistence type="predicted"/>
<keyword evidence="3 5" id="KW-1133">Transmembrane helix</keyword>
<dbReference type="InterPro" id="IPR011547">
    <property type="entry name" value="SLC26A/SulP_dom"/>
</dbReference>
<reference evidence="7 8" key="1">
    <citation type="submission" date="2018-08" db="EMBL/GenBank/DDBJ databases">
        <title>Recombination of ecologically and evolutionarily significant loci maintains genetic cohesion in the Pseudomonas syringae species complex.</title>
        <authorList>
            <person name="Dillon M."/>
            <person name="Thakur S."/>
            <person name="Almeida R.N.D."/>
            <person name="Weir B.S."/>
            <person name="Guttman D.S."/>
        </authorList>
    </citation>
    <scope>NUCLEOTIDE SEQUENCE [LARGE SCALE GENOMIC DNA]</scope>
    <source>
        <strain evidence="7 8">ICMP 19473</strain>
    </source>
</reference>
<dbReference type="Pfam" id="PF00916">
    <property type="entry name" value="Sulfate_transp"/>
    <property type="match status" value="1"/>
</dbReference>
<dbReference type="GO" id="GO:0016020">
    <property type="term" value="C:membrane"/>
    <property type="evidence" value="ECO:0007669"/>
    <property type="project" value="UniProtKB-SubCell"/>
</dbReference>
<protein>
    <submittedName>
        <fullName evidence="7">Sulfate transporter protein</fullName>
    </submittedName>
</protein>
<feature type="transmembrane region" description="Helical" evidence="5">
    <location>
        <begin position="134"/>
        <end position="156"/>
    </location>
</feature>
<comment type="subcellular location">
    <subcellularLocation>
        <location evidence="1">Membrane</location>
        <topology evidence="1">Multi-pass membrane protein</topology>
    </subcellularLocation>
</comment>
<evidence type="ECO:0000256" key="5">
    <source>
        <dbReference type="SAM" id="Phobius"/>
    </source>
</evidence>
<evidence type="ECO:0000256" key="3">
    <source>
        <dbReference type="ARBA" id="ARBA00022989"/>
    </source>
</evidence>
<gene>
    <name evidence="7" type="ORF">ALP40_04523</name>
</gene>
<feature type="transmembrane region" description="Helical" evidence="5">
    <location>
        <begin position="393"/>
        <end position="420"/>
    </location>
</feature>
<dbReference type="AlphaFoldDB" id="A0A3M5P0G8"/>
<feature type="transmembrane region" description="Helical" evidence="5">
    <location>
        <begin position="211"/>
        <end position="231"/>
    </location>
</feature>
<evidence type="ECO:0000256" key="2">
    <source>
        <dbReference type="ARBA" id="ARBA00022692"/>
    </source>
</evidence>